<dbReference type="InterPro" id="IPR021109">
    <property type="entry name" value="Peptidase_aspartic_dom_sf"/>
</dbReference>
<sequence length="516" mass="59361">NRNPRNNGNQARGRNFNVNAVNALQEVADGKKVEVNRIIHGCKQELRNSLFTIDLIPLGYESFDVIVGKDWLSRHKVVIICHGKVVRIPLASGEARVTSLRKIFDLVIIRLTNAPAVFMDLMNWEEAFQNLKDNLCNAPVLSLPNEAEDFVVYCDASNQGLGCVLMQRGKNEATKEKNASTEMLRGLDQQMEKKEDGGLYFIDRMWVPLSGDVRTMIMDEAHAMRYYVHPGADKMYYDLRDMYWWPGMKKDISTYVSKCLTCSKVKAKHQRPSVDRLTKSTYFLTTQEDYSMEKLLRLYIDEIVARHGVPVSIISNQDGRFTSRFWKTLQKALGTQLDMSTAYHPQIDGQSERTIQTLEDMLRAKCRSPVLWAEVGENRLIGPEMGAVRFEKKGKLSPRYVGSFEILERIGPVAYRLRFPQELSSVHDTFYVSNLKKCLVDANLHVPLEEIRVDKTLRFVEEPHEITGRKVKKLSRSRIPIVKVHWNSKRGPEFREDFMKAKYPNLFADRVDESTS</sequence>
<feature type="non-terminal residue" evidence="17">
    <location>
        <position position="1"/>
    </location>
</feature>
<gene>
    <name evidence="17" type="ORF">Tci_525041</name>
</gene>
<dbReference type="AlphaFoldDB" id="A0A699IE41"/>
<dbReference type="Pfam" id="PF17921">
    <property type="entry name" value="Integrase_H2C2"/>
    <property type="match status" value="1"/>
</dbReference>
<keyword evidence="8" id="KW-0378">Hydrolase</keyword>
<dbReference type="InterPro" id="IPR041588">
    <property type="entry name" value="Integrase_H2C2"/>
</dbReference>
<evidence type="ECO:0000259" key="16">
    <source>
        <dbReference type="PROSITE" id="PS50994"/>
    </source>
</evidence>
<evidence type="ECO:0000256" key="3">
    <source>
        <dbReference type="ARBA" id="ARBA00022695"/>
    </source>
</evidence>
<keyword evidence="1" id="KW-0645">Protease</keyword>
<dbReference type="InterPro" id="IPR036397">
    <property type="entry name" value="RNaseH_sf"/>
</dbReference>
<evidence type="ECO:0000256" key="9">
    <source>
        <dbReference type="ARBA" id="ARBA00022842"/>
    </source>
</evidence>
<dbReference type="Pfam" id="PF17919">
    <property type="entry name" value="RT_RNaseH_2"/>
    <property type="match status" value="1"/>
</dbReference>
<reference evidence="17" key="1">
    <citation type="journal article" date="2019" name="Sci. Rep.">
        <title>Draft genome of Tanacetum cinerariifolium, the natural source of mosquito coil.</title>
        <authorList>
            <person name="Yamashiro T."/>
            <person name="Shiraishi A."/>
            <person name="Satake H."/>
            <person name="Nakayama K."/>
        </authorList>
    </citation>
    <scope>NUCLEOTIDE SEQUENCE</scope>
</reference>
<dbReference type="GO" id="GO:0004519">
    <property type="term" value="F:endonuclease activity"/>
    <property type="evidence" value="ECO:0007669"/>
    <property type="project" value="UniProtKB-KW"/>
</dbReference>
<organism evidence="17">
    <name type="scientific">Tanacetum cinerariifolium</name>
    <name type="common">Dalmatian daisy</name>
    <name type="synonym">Chrysanthemum cinerariifolium</name>
    <dbReference type="NCBI Taxonomy" id="118510"/>
    <lineage>
        <taxon>Eukaryota</taxon>
        <taxon>Viridiplantae</taxon>
        <taxon>Streptophyta</taxon>
        <taxon>Embryophyta</taxon>
        <taxon>Tracheophyta</taxon>
        <taxon>Spermatophyta</taxon>
        <taxon>Magnoliopsida</taxon>
        <taxon>eudicotyledons</taxon>
        <taxon>Gunneridae</taxon>
        <taxon>Pentapetalae</taxon>
        <taxon>asterids</taxon>
        <taxon>campanulids</taxon>
        <taxon>Asterales</taxon>
        <taxon>Asteraceae</taxon>
        <taxon>Asteroideae</taxon>
        <taxon>Anthemideae</taxon>
        <taxon>Anthemidinae</taxon>
        <taxon>Tanacetum</taxon>
    </lineage>
</organism>
<dbReference type="GO" id="GO:0003677">
    <property type="term" value="F:DNA binding"/>
    <property type="evidence" value="ECO:0007669"/>
    <property type="project" value="UniProtKB-KW"/>
</dbReference>
<evidence type="ECO:0000256" key="11">
    <source>
        <dbReference type="ARBA" id="ARBA00022918"/>
    </source>
</evidence>
<keyword evidence="11 17" id="KW-0695">RNA-directed DNA polymerase</keyword>
<dbReference type="Pfam" id="PF24626">
    <property type="entry name" value="SH3_Tf2-1"/>
    <property type="match status" value="1"/>
</dbReference>
<dbReference type="InterPro" id="IPR012337">
    <property type="entry name" value="RNaseH-like_sf"/>
</dbReference>
<dbReference type="EMBL" id="BKCJ010290259">
    <property type="protein sequence ID" value="GEZ53068.1"/>
    <property type="molecule type" value="Genomic_DNA"/>
</dbReference>
<dbReference type="GO" id="GO:0015074">
    <property type="term" value="P:DNA integration"/>
    <property type="evidence" value="ECO:0007669"/>
    <property type="project" value="UniProtKB-KW"/>
</dbReference>
<evidence type="ECO:0000256" key="8">
    <source>
        <dbReference type="ARBA" id="ARBA00022801"/>
    </source>
</evidence>
<dbReference type="SUPFAM" id="SSF56672">
    <property type="entry name" value="DNA/RNA polymerases"/>
    <property type="match status" value="1"/>
</dbReference>
<keyword evidence="10" id="KW-0229">DNA integration</keyword>
<keyword evidence="12" id="KW-0239">DNA-directed DNA polymerase</keyword>
<dbReference type="SUPFAM" id="SSF53098">
    <property type="entry name" value="Ribonuclease H-like"/>
    <property type="match status" value="1"/>
</dbReference>
<keyword evidence="13" id="KW-0238">DNA-binding</keyword>
<keyword evidence="15" id="KW-0511">Multifunctional enzyme</keyword>
<evidence type="ECO:0000313" key="17">
    <source>
        <dbReference type="EMBL" id="GEZ53068.1"/>
    </source>
</evidence>
<evidence type="ECO:0000256" key="5">
    <source>
        <dbReference type="ARBA" id="ARBA00022723"/>
    </source>
</evidence>
<dbReference type="GO" id="GO:0003887">
    <property type="term" value="F:DNA-directed DNA polymerase activity"/>
    <property type="evidence" value="ECO:0007669"/>
    <property type="project" value="UniProtKB-KW"/>
</dbReference>
<dbReference type="Pfam" id="PF08284">
    <property type="entry name" value="RVP_2"/>
    <property type="match status" value="1"/>
</dbReference>
<dbReference type="Gene3D" id="1.10.340.70">
    <property type="match status" value="1"/>
</dbReference>
<accession>A0A699IE41</accession>
<keyword evidence="4" id="KW-0540">Nuclease</keyword>
<evidence type="ECO:0000256" key="4">
    <source>
        <dbReference type="ARBA" id="ARBA00022722"/>
    </source>
</evidence>
<evidence type="ECO:0000256" key="14">
    <source>
        <dbReference type="ARBA" id="ARBA00023172"/>
    </source>
</evidence>
<dbReference type="GO" id="GO:0004190">
    <property type="term" value="F:aspartic-type endopeptidase activity"/>
    <property type="evidence" value="ECO:0007669"/>
    <property type="project" value="UniProtKB-KW"/>
</dbReference>
<dbReference type="InterPro" id="IPR001584">
    <property type="entry name" value="Integrase_cat-core"/>
</dbReference>
<keyword evidence="2" id="KW-0808">Transferase</keyword>
<keyword evidence="3" id="KW-0548">Nucleotidyltransferase</keyword>
<feature type="domain" description="Integrase catalytic" evidence="16">
    <location>
        <begin position="237"/>
        <end position="363"/>
    </location>
</feature>
<dbReference type="GO" id="GO:0006310">
    <property type="term" value="P:DNA recombination"/>
    <property type="evidence" value="ECO:0007669"/>
    <property type="project" value="UniProtKB-KW"/>
</dbReference>
<keyword evidence="7" id="KW-0255">Endonuclease</keyword>
<proteinExistence type="predicted"/>
<dbReference type="GO" id="GO:0003964">
    <property type="term" value="F:RNA-directed DNA polymerase activity"/>
    <property type="evidence" value="ECO:0007669"/>
    <property type="project" value="UniProtKB-KW"/>
</dbReference>
<keyword evidence="6" id="KW-0064">Aspartyl protease</keyword>
<evidence type="ECO:0000256" key="6">
    <source>
        <dbReference type="ARBA" id="ARBA00022750"/>
    </source>
</evidence>
<keyword evidence="9" id="KW-0460">Magnesium</keyword>
<dbReference type="InterPro" id="IPR056924">
    <property type="entry name" value="SH3_Tf2-1"/>
</dbReference>
<dbReference type="Gene3D" id="3.30.420.10">
    <property type="entry name" value="Ribonuclease H-like superfamily/Ribonuclease H"/>
    <property type="match status" value="1"/>
</dbReference>
<dbReference type="PROSITE" id="PS50994">
    <property type="entry name" value="INTEGRASE"/>
    <property type="match status" value="1"/>
</dbReference>
<dbReference type="InterPro" id="IPR041577">
    <property type="entry name" value="RT_RNaseH_2"/>
</dbReference>
<name>A0A699IE41_TANCI</name>
<dbReference type="GO" id="GO:0046872">
    <property type="term" value="F:metal ion binding"/>
    <property type="evidence" value="ECO:0007669"/>
    <property type="project" value="UniProtKB-KW"/>
</dbReference>
<dbReference type="GO" id="GO:0006508">
    <property type="term" value="P:proteolysis"/>
    <property type="evidence" value="ECO:0007669"/>
    <property type="project" value="UniProtKB-KW"/>
</dbReference>
<dbReference type="InterPro" id="IPR050951">
    <property type="entry name" value="Retrovirus_Pol_polyprotein"/>
</dbReference>
<dbReference type="PANTHER" id="PTHR37984">
    <property type="entry name" value="PROTEIN CBG26694"/>
    <property type="match status" value="1"/>
</dbReference>
<keyword evidence="14" id="KW-0233">DNA recombination</keyword>
<evidence type="ECO:0000256" key="10">
    <source>
        <dbReference type="ARBA" id="ARBA00022908"/>
    </source>
</evidence>
<evidence type="ECO:0000256" key="12">
    <source>
        <dbReference type="ARBA" id="ARBA00022932"/>
    </source>
</evidence>
<dbReference type="Gene3D" id="2.40.70.10">
    <property type="entry name" value="Acid Proteases"/>
    <property type="match status" value="1"/>
</dbReference>
<evidence type="ECO:0000256" key="2">
    <source>
        <dbReference type="ARBA" id="ARBA00022679"/>
    </source>
</evidence>
<evidence type="ECO:0000256" key="1">
    <source>
        <dbReference type="ARBA" id="ARBA00022670"/>
    </source>
</evidence>
<keyword evidence="5" id="KW-0479">Metal-binding</keyword>
<comment type="caution">
    <text evidence="17">The sequence shown here is derived from an EMBL/GenBank/DDBJ whole genome shotgun (WGS) entry which is preliminary data.</text>
</comment>
<evidence type="ECO:0000256" key="13">
    <source>
        <dbReference type="ARBA" id="ARBA00023125"/>
    </source>
</evidence>
<dbReference type="PANTHER" id="PTHR37984:SF5">
    <property type="entry name" value="PROTEIN NYNRIN-LIKE"/>
    <property type="match status" value="1"/>
</dbReference>
<evidence type="ECO:0000256" key="15">
    <source>
        <dbReference type="ARBA" id="ARBA00023268"/>
    </source>
</evidence>
<dbReference type="InterPro" id="IPR043502">
    <property type="entry name" value="DNA/RNA_pol_sf"/>
</dbReference>
<protein>
    <submittedName>
        <fullName evidence="17">Putative reverse transcriptase domain-containing protein</fullName>
    </submittedName>
</protein>
<evidence type="ECO:0000256" key="7">
    <source>
        <dbReference type="ARBA" id="ARBA00022759"/>
    </source>
</evidence>